<protein>
    <recommendedName>
        <fullName evidence="1">UspA domain-containing protein</fullName>
    </recommendedName>
</protein>
<dbReference type="AlphaFoldDB" id="A0A6J4HZI3"/>
<accession>A0A6J4HZI3</accession>
<dbReference type="Gene3D" id="3.40.50.620">
    <property type="entry name" value="HUPs"/>
    <property type="match status" value="1"/>
</dbReference>
<name>A0A6J4HZI3_9ACTN</name>
<feature type="domain" description="UspA" evidence="1">
    <location>
        <begin position="7"/>
        <end position="148"/>
    </location>
</feature>
<dbReference type="Pfam" id="PF00582">
    <property type="entry name" value="Usp"/>
    <property type="match status" value="1"/>
</dbReference>
<sequence length="164" mass="16596">MDPRTAHKVVVGVDGAPRTIAALRWAASEALRRDAELVAVHAWGSMVRPASYAPVGASASPDECASQAAEVLAAAVRTAFGATPPVPVRQVVDERAVVPALLGHAGDAELLVVASRAPGAPGARGESGPGPITLSCLRQSACPVVVLPTVGDRVAADQRSSTLV</sequence>
<dbReference type="SUPFAM" id="SSF52402">
    <property type="entry name" value="Adenine nucleotide alpha hydrolases-like"/>
    <property type="match status" value="1"/>
</dbReference>
<dbReference type="EMBL" id="CADCTP010000124">
    <property type="protein sequence ID" value="CAA9238449.1"/>
    <property type="molecule type" value="Genomic_DNA"/>
</dbReference>
<reference evidence="2" key="1">
    <citation type="submission" date="2020-02" db="EMBL/GenBank/DDBJ databases">
        <authorList>
            <person name="Meier V. D."/>
        </authorList>
    </citation>
    <scope>NUCLEOTIDE SEQUENCE</scope>
    <source>
        <strain evidence="2">AVDCRST_MAG41</strain>
    </source>
</reference>
<dbReference type="InterPro" id="IPR014729">
    <property type="entry name" value="Rossmann-like_a/b/a_fold"/>
</dbReference>
<organism evidence="2">
    <name type="scientific">uncultured Mycobacteriales bacterium</name>
    <dbReference type="NCBI Taxonomy" id="581187"/>
    <lineage>
        <taxon>Bacteria</taxon>
        <taxon>Bacillati</taxon>
        <taxon>Actinomycetota</taxon>
        <taxon>Actinomycetes</taxon>
        <taxon>Mycobacteriales</taxon>
        <taxon>environmental samples</taxon>
    </lineage>
</organism>
<dbReference type="InterPro" id="IPR006016">
    <property type="entry name" value="UspA"/>
</dbReference>
<evidence type="ECO:0000313" key="2">
    <source>
        <dbReference type="EMBL" id="CAA9238449.1"/>
    </source>
</evidence>
<gene>
    <name evidence="2" type="ORF">AVDCRST_MAG41-1352</name>
</gene>
<evidence type="ECO:0000259" key="1">
    <source>
        <dbReference type="Pfam" id="PF00582"/>
    </source>
</evidence>
<proteinExistence type="predicted"/>